<protein>
    <submittedName>
        <fullName evidence="1">Uncharacterized protein</fullName>
    </submittedName>
</protein>
<sequence length="1059" mass="115424">MLTNVWNSILPGCRNRQNCQTHLEVLQADEVTEPSALPSTVSRSTGGSGAMSPRHSTEQTCSCSADQRSCTTLGQECSCMKCSTCLHATRKTDSSGGNPVTCDLQVALVDFSLQHQEEQHGQAEEAYASISEDEQILPPVDPVGAPDARCSRESLEEAAAAAEDHPSAIPSTPFHSHEETHVCGLSSQRQEQYLVGSVGPSLAEGPKTRSSIECEHTEGWEHIQNDNGGCPVAAAVAIESAEQGVNIPGTCEKDPKRSAGSLSGRSSPLTEFEFVHGAPVYDALHLLRLTQRQQLRGWDWACAGLVPLALVERRHGDSHSAPNAAVSAAATAAAVGETIARRGSAVVQILRSAVLSGVRARREPIEHQGSLHQVVALGSGEFTAAEPASTILSGWCGRWQLTSVDSPKGSLSSCWSGDQRKDSALSTPSESSSKSGKSPSRSSRKRPAEPQLLQLDSAGAAVCSPRPASCAAISAFGVHSDTQQGTMPACDEPAEASSCSAQVAPQAEISCSATDVSEPPEGGYSDASGGEGLSLLLHQAQQHLERQCRRRLQRNDLRLNILATALPGVDVGCFCQQMFVEWQQVRHQRVSCGEESVFRVPFAAPFVEVPVIAATSFASALPYCELRVLEKWESVTAVQAEPTERRVHVCLFLIPQSVLPLSTEILALLKRLRAVTCLLPLLVVLQHTTPDQISRDTRTLRLQLASADLATLEEMFLPVHQDVEKYECAACRHRKRQQAFAEGRQSPPQQLPHPETLPTVGKCSSSTIPFSGPESVCHSPEVFASENAEVEKGHGGPFIQSQPLDDEADDSQGRTRFEDTSCVSNGESVGNSTSFGGASLCRSAVHLPLVLQLPLGSGNEENNFTCTCWAGNCSDRIAIATPVSLRQMLVDASAMLLRQRAEHRCFLPFLFQHQMQPNRTLKLRGLQEWERDEQRQRQQQEHMEALVEMRQGQINNNPHAATKQHLQRQLDKLRQQLRRMQRQLLHLQERRFLQRLLRDETAVSHFLTLPDNTLLIPNGTTETEEKEEMLSHRTQMGLLVAFMIGVGVLLFTTIKRSNH</sequence>
<evidence type="ECO:0000313" key="2">
    <source>
        <dbReference type="Proteomes" id="UP000095192"/>
    </source>
</evidence>
<accession>A0A1D3D2J0</accession>
<comment type="caution">
    <text evidence="1">The sequence shown here is derived from an EMBL/GenBank/DDBJ whole genome shotgun (WGS) entry which is preliminary data.</text>
</comment>
<reference evidence="1 2" key="1">
    <citation type="journal article" date="2016" name="BMC Genomics">
        <title>Comparative genomics reveals Cyclospora cayetanensis possesses coccidia-like metabolism and invasion components but unique surface antigens.</title>
        <authorList>
            <person name="Liu S."/>
            <person name="Wang L."/>
            <person name="Zheng H."/>
            <person name="Xu Z."/>
            <person name="Roellig D.M."/>
            <person name="Li N."/>
            <person name="Frace M.A."/>
            <person name="Tang K."/>
            <person name="Arrowood M.J."/>
            <person name="Moss D.M."/>
            <person name="Zhang L."/>
            <person name="Feng Y."/>
            <person name="Xiao L."/>
        </authorList>
    </citation>
    <scope>NUCLEOTIDE SEQUENCE [LARGE SCALE GENOMIC DNA]</scope>
    <source>
        <strain evidence="1 2">CHN_HEN01</strain>
    </source>
</reference>
<keyword evidence="2" id="KW-1185">Reference proteome</keyword>
<dbReference type="Proteomes" id="UP000095192">
    <property type="component" value="Unassembled WGS sequence"/>
</dbReference>
<dbReference type="EMBL" id="JROU02001024">
    <property type="protein sequence ID" value="OEH77663.1"/>
    <property type="molecule type" value="Genomic_DNA"/>
</dbReference>
<proteinExistence type="predicted"/>
<evidence type="ECO:0000313" key="1">
    <source>
        <dbReference type="EMBL" id="OEH77663.1"/>
    </source>
</evidence>
<organism evidence="1 2">
    <name type="scientific">Cyclospora cayetanensis</name>
    <dbReference type="NCBI Taxonomy" id="88456"/>
    <lineage>
        <taxon>Eukaryota</taxon>
        <taxon>Sar</taxon>
        <taxon>Alveolata</taxon>
        <taxon>Apicomplexa</taxon>
        <taxon>Conoidasida</taxon>
        <taxon>Coccidia</taxon>
        <taxon>Eucoccidiorida</taxon>
        <taxon>Eimeriorina</taxon>
        <taxon>Eimeriidae</taxon>
        <taxon>Cyclospora</taxon>
    </lineage>
</organism>
<dbReference type="VEuPathDB" id="ToxoDB:cyc_00899"/>
<dbReference type="OrthoDB" id="347531at2759"/>
<dbReference type="AlphaFoldDB" id="A0A1D3D2J0"/>
<name>A0A1D3D2J0_9EIME</name>
<dbReference type="GeneID" id="34617996"/>
<dbReference type="VEuPathDB" id="ToxoDB:LOC34617996"/>
<gene>
    <name evidence="1" type="ORF">cyc_00899</name>
</gene>